<feature type="transmembrane region" description="Helical" evidence="9">
    <location>
        <begin position="310"/>
        <end position="330"/>
    </location>
</feature>
<feature type="transmembrane region" description="Helical" evidence="9">
    <location>
        <begin position="249"/>
        <end position="269"/>
    </location>
</feature>
<keyword evidence="6 9" id="KW-1133">Transmembrane helix</keyword>
<evidence type="ECO:0000313" key="11">
    <source>
        <dbReference type="Proteomes" id="UP000783390"/>
    </source>
</evidence>
<evidence type="ECO:0000313" key="10">
    <source>
        <dbReference type="EMBL" id="MBP1889321.1"/>
    </source>
</evidence>
<dbReference type="EC" id="7.2.3.1" evidence="9"/>
<dbReference type="PANTHER" id="PTHR31998">
    <property type="entry name" value="K(+)-INSENSITIVE PYROPHOSPHATE-ENERGIZED PROTON PUMP"/>
    <property type="match status" value="1"/>
</dbReference>
<dbReference type="Proteomes" id="UP000783390">
    <property type="component" value="Unassembled WGS sequence"/>
</dbReference>
<dbReference type="Pfam" id="PF03030">
    <property type="entry name" value="H_PPase"/>
    <property type="match status" value="1"/>
</dbReference>
<keyword evidence="2 9" id="KW-0813">Transport</keyword>
<name>A0ABS4EZA0_9CLOT</name>
<comment type="subcellular location">
    <subcellularLocation>
        <location evidence="9">Cell membrane</location>
        <topology evidence="9">Multi-pass membrane protein</topology>
    </subcellularLocation>
    <subcellularLocation>
        <location evidence="1">Endomembrane system</location>
        <topology evidence="1">Multi-pass membrane protein</topology>
    </subcellularLocation>
</comment>
<comment type="catalytic activity">
    <reaction evidence="9">
        <text>Na(+)(in) + diphosphate + H2O = Na(+)(out) + 2 phosphate + H(+)</text>
        <dbReference type="Rhea" id="RHEA:57884"/>
        <dbReference type="ChEBI" id="CHEBI:15377"/>
        <dbReference type="ChEBI" id="CHEBI:15378"/>
        <dbReference type="ChEBI" id="CHEBI:29101"/>
        <dbReference type="ChEBI" id="CHEBI:33019"/>
        <dbReference type="ChEBI" id="CHEBI:43474"/>
        <dbReference type="EC" id="7.2.3.1"/>
    </reaction>
</comment>
<dbReference type="NCBIfam" id="NF001953">
    <property type="entry name" value="PRK00733.2-1"/>
    <property type="match status" value="1"/>
</dbReference>
<comment type="caution">
    <text evidence="10">The sequence shown here is derived from an EMBL/GenBank/DDBJ whole genome shotgun (WGS) entry which is preliminary data.</text>
</comment>
<protein>
    <recommendedName>
        <fullName evidence="9">Putative K(+)-stimulated pyrophosphate-energized sodium pump</fullName>
        <ecNumber evidence="9">7.2.3.1</ecNumber>
    </recommendedName>
    <alternativeName>
        <fullName evidence="9">Membrane-bound sodium-translocating pyrophosphatase</fullName>
    </alternativeName>
    <alternativeName>
        <fullName evidence="9">Pyrophosphate-energized inorganic pyrophosphatase</fullName>
        <shortName evidence="9">Na(+)-PPase</shortName>
    </alternativeName>
</protein>
<dbReference type="NCBIfam" id="TIGR01104">
    <property type="entry name" value="V_PPase"/>
    <property type="match status" value="1"/>
</dbReference>
<evidence type="ECO:0000256" key="4">
    <source>
        <dbReference type="ARBA" id="ARBA00022842"/>
    </source>
</evidence>
<evidence type="ECO:0000256" key="9">
    <source>
        <dbReference type="HAMAP-Rule" id="MF_01129"/>
    </source>
</evidence>
<comment type="function">
    <text evidence="9">Sodium pump that utilizes the energy of pyrophosphate hydrolysis as the driving force for Na(+) movement across the membrane.</text>
</comment>
<keyword evidence="5 9" id="KW-1278">Translocase</keyword>
<evidence type="ECO:0000256" key="2">
    <source>
        <dbReference type="ARBA" id="ARBA00022448"/>
    </source>
</evidence>
<comment type="cofactor">
    <cofactor evidence="9">
        <name>Mg(2+)</name>
        <dbReference type="ChEBI" id="CHEBI:18420"/>
    </cofactor>
</comment>
<dbReference type="NCBIfam" id="NF001960">
    <property type="entry name" value="PRK00733.3-5"/>
    <property type="match status" value="1"/>
</dbReference>
<evidence type="ECO:0000256" key="1">
    <source>
        <dbReference type="ARBA" id="ARBA00004127"/>
    </source>
</evidence>
<feature type="transmembrane region" description="Helical" evidence="9">
    <location>
        <begin position="579"/>
        <end position="599"/>
    </location>
</feature>
<dbReference type="GO" id="GO:0004427">
    <property type="term" value="F:inorganic diphosphate phosphatase activity"/>
    <property type="evidence" value="ECO:0007669"/>
    <property type="project" value="UniProtKB-EC"/>
</dbReference>
<feature type="transmembrane region" description="Helical" evidence="9">
    <location>
        <begin position="54"/>
        <end position="72"/>
    </location>
</feature>
<dbReference type="EMBL" id="JAGGJZ010000002">
    <property type="protein sequence ID" value="MBP1889321.1"/>
    <property type="molecule type" value="Genomic_DNA"/>
</dbReference>
<feature type="transmembrane region" description="Helical" evidence="9">
    <location>
        <begin position="646"/>
        <end position="669"/>
    </location>
</feature>
<comment type="similarity">
    <text evidence="9">Belongs to the H(+)-translocating pyrophosphatase (TC 3.A.10) family. K(+)-stimulated subfamily.</text>
</comment>
<keyword evidence="11" id="KW-1185">Reference proteome</keyword>
<feature type="transmembrane region" description="Helical" evidence="9">
    <location>
        <begin position="390"/>
        <end position="412"/>
    </location>
</feature>
<feature type="transmembrane region" description="Helical" evidence="9">
    <location>
        <begin position="78"/>
        <end position="99"/>
    </location>
</feature>
<comment type="subunit">
    <text evidence="9">Homodimer.</text>
</comment>
<evidence type="ECO:0000256" key="7">
    <source>
        <dbReference type="ARBA" id="ARBA00023065"/>
    </source>
</evidence>
<evidence type="ECO:0000256" key="3">
    <source>
        <dbReference type="ARBA" id="ARBA00022692"/>
    </source>
</evidence>
<feature type="transmembrane region" description="Helical" evidence="9">
    <location>
        <begin position="6"/>
        <end position="26"/>
    </location>
</feature>
<keyword evidence="7 9" id="KW-0406">Ion transport</keyword>
<keyword evidence="10" id="KW-0378">Hydrolase</keyword>
<evidence type="ECO:0000256" key="8">
    <source>
        <dbReference type="ARBA" id="ARBA00023136"/>
    </source>
</evidence>
<dbReference type="InterPro" id="IPR004131">
    <property type="entry name" value="PPase-energised_H-pump"/>
</dbReference>
<keyword evidence="9" id="KW-1003">Cell membrane</keyword>
<comment type="activity regulation">
    <text evidence="9">Requires K(+) for maximal activity.</text>
</comment>
<dbReference type="PIRSF" id="PIRSF001265">
    <property type="entry name" value="H+-PPase"/>
    <property type="match status" value="1"/>
</dbReference>
<keyword evidence="9" id="KW-0630">Potassium</keyword>
<feature type="transmembrane region" description="Helical" evidence="9">
    <location>
        <begin position="456"/>
        <end position="475"/>
    </location>
</feature>
<keyword evidence="9" id="KW-0739">Sodium transport</keyword>
<gene>
    <name evidence="9" type="primary">hppA</name>
    <name evidence="10" type="ORF">J2Z53_000902</name>
</gene>
<feature type="site" description="Determinant of potassium dependence" evidence="9">
    <location>
        <position position="450"/>
    </location>
</feature>
<accession>A0ABS4EZA0</accession>
<evidence type="ECO:0000256" key="5">
    <source>
        <dbReference type="ARBA" id="ARBA00022967"/>
    </source>
</evidence>
<feature type="transmembrane region" description="Helical" evidence="9">
    <location>
        <begin position="364"/>
        <end position="384"/>
    </location>
</feature>
<comment type="caution">
    <text evidence="9">Lacks conserved residue(s) required for the propagation of feature annotation.</text>
</comment>
<sequence length="670" mass="69305">MELLILPLVCGIISLIVLVFLAKGILKKDSGNEKMQEISKYIEEGAMAFIKKEYKYLSIFVAFIFILIGIFLSNKTSIAFLVGAIFSMIAGFVGMKIAVKANVRTARAAQHGIKDALGVAFSGGAVMGLSVVGLGVIGLTIFSFIFDLNAEYITGFGLGASSIALFARVGGGIYTKAADVGADLVGKVEAGIPEDDPRNPAVIADNVGDNVGDVCGMGADLFESYVGSIISAITLGGFVSLNIGKSAQIYPLIIAAIGIVASLIGIISVKMYNGENPQKALNIGSLLSGVIALLLSGVFCVYLFKDLKLFIPVVVGVFVGLLIGKITEVYTSSDYKSVRLIAKECETGAATNIIEGLAVGMKSIVIPIILIIVGILIAFFKSGGGVDPLIGLYGISLSAVGMLATTAITVAVDAYGPIADNAGGIAEMSGLDEEVREVTDKLDSVGNTTAAIGKGFAIGSAALTSLALFASYTQAVNLKSINLLNPLTLVGVLIGGMLPFLFGALTMESVGRASGEMVEEVRRQFKEKPGILKGKDKPNYSTCIEISARAALKEMIMPGIIAVLSPIIVGLLFGKEALAGLIAGGVVTGVMMAILMSNAGGAWDNAKKYIEGGAHGGKGSEAHKAGVVGDTVGDPFKDTSGPAMNILIKLMTIVSVVFAPIIIKFGGILF</sequence>
<dbReference type="HAMAP" id="MF_01129">
    <property type="entry name" value="PPase_energized_pump"/>
    <property type="match status" value="1"/>
</dbReference>
<keyword evidence="8 9" id="KW-0472">Membrane</keyword>
<keyword evidence="4 9" id="KW-0460">Magnesium</keyword>
<reference evidence="10 11" key="1">
    <citation type="submission" date="2021-03" db="EMBL/GenBank/DDBJ databases">
        <title>Genomic Encyclopedia of Type Strains, Phase IV (KMG-IV): sequencing the most valuable type-strain genomes for metagenomic binning, comparative biology and taxonomic classification.</title>
        <authorList>
            <person name="Goeker M."/>
        </authorList>
    </citation>
    <scope>NUCLEOTIDE SEQUENCE [LARGE SCALE GENOMIC DNA]</scope>
    <source>
        <strain evidence="10 11">DSM 3984</strain>
    </source>
</reference>
<keyword evidence="3 9" id="KW-0812">Transmembrane</keyword>
<feature type="transmembrane region" description="Helical" evidence="9">
    <location>
        <begin position="281"/>
        <end position="304"/>
    </location>
</feature>
<proteinExistence type="inferred from homology"/>
<feature type="transmembrane region" description="Helical" evidence="9">
    <location>
        <begin position="555"/>
        <end position="573"/>
    </location>
</feature>
<organism evidence="10 11">
    <name type="scientific">Clostridium moniliforme</name>
    <dbReference type="NCBI Taxonomy" id="39489"/>
    <lineage>
        <taxon>Bacteria</taxon>
        <taxon>Bacillati</taxon>
        <taxon>Bacillota</taxon>
        <taxon>Clostridia</taxon>
        <taxon>Eubacteriales</taxon>
        <taxon>Clostridiaceae</taxon>
        <taxon>Clostridium</taxon>
    </lineage>
</organism>
<feature type="transmembrane region" description="Helical" evidence="9">
    <location>
        <begin position="225"/>
        <end position="243"/>
    </location>
</feature>
<feature type="transmembrane region" description="Helical" evidence="9">
    <location>
        <begin position="119"/>
        <end position="146"/>
    </location>
</feature>
<evidence type="ECO:0000256" key="6">
    <source>
        <dbReference type="ARBA" id="ARBA00022989"/>
    </source>
</evidence>
<dbReference type="RefSeq" id="WP_209796031.1">
    <property type="nucleotide sequence ID" value="NZ_JAGGJZ010000002.1"/>
</dbReference>
<keyword evidence="9" id="KW-0915">Sodium</keyword>
<feature type="transmembrane region" description="Helical" evidence="9">
    <location>
        <begin position="487"/>
        <end position="507"/>
    </location>
</feature>